<proteinExistence type="predicted"/>
<gene>
    <name evidence="1" type="ORF">Q6348_15655</name>
</gene>
<dbReference type="Proteomes" id="UP001232536">
    <property type="component" value="Unassembled WGS sequence"/>
</dbReference>
<evidence type="ECO:0000313" key="1">
    <source>
        <dbReference type="EMBL" id="MDO8108634.1"/>
    </source>
</evidence>
<comment type="caution">
    <text evidence="1">The sequence shown here is derived from an EMBL/GenBank/DDBJ whole genome shotgun (WGS) entry which is preliminary data.</text>
</comment>
<protein>
    <submittedName>
        <fullName evidence="1">Uncharacterized protein</fullName>
    </submittedName>
</protein>
<dbReference type="RefSeq" id="WP_304602343.1">
    <property type="nucleotide sequence ID" value="NZ_JAUQYO010000005.1"/>
</dbReference>
<dbReference type="EMBL" id="JAUQYP010000003">
    <property type="protein sequence ID" value="MDO8108634.1"/>
    <property type="molecule type" value="Genomic_DNA"/>
</dbReference>
<organism evidence="1 2">
    <name type="scientific">Actinotalea lenta</name>
    <dbReference type="NCBI Taxonomy" id="3064654"/>
    <lineage>
        <taxon>Bacteria</taxon>
        <taxon>Bacillati</taxon>
        <taxon>Actinomycetota</taxon>
        <taxon>Actinomycetes</taxon>
        <taxon>Micrococcales</taxon>
        <taxon>Cellulomonadaceae</taxon>
        <taxon>Actinotalea</taxon>
    </lineage>
</organism>
<name>A0ABT9DCN3_9CELL</name>
<evidence type="ECO:0000313" key="2">
    <source>
        <dbReference type="Proteomes" id="UP001232536"/>
    </source>
</evidence>
<accession>A0ABT9DCN3</accession>
<keyword evidence="2" id="KW-1185">Reference proteome</keyword>
<sequence length="259" mass="28035">MLHQDVLMADIDVDQWRNAQALLLRSAKAARRLVVIHDHGTVVKFMHTAGAECTGRVGTVDDPHTLARELYEANADLVDFVVVMERSAVDAYFASVQDSWQIDDDLDVFVQRTYALIDDYPDGIVTHPGPAREVLGLQWKVGASLAQVNAAATLVPPDSTVILGVHDHESLWASLVLDFDTDHKVTSITTADPSLVDLQGSRDDVLDRLTTWQSGAGKTVSLGLLLDHDAAEEFLTAPATKKGEVLAGLAAAGRATYRA</sequence>
<reference evidence="1 2" key="1">
    <citation type="submission" date="2023-07" db="EMBL/GenBank/DDBJ databases">
        <title>Description of novel actinomycetes strains, isolated from tidal flat sediment.</title>
        <authorList>
            <person name="Lu C."/>
        </authorList>
    </citation>
    <scope>NUCLEOTIDE SEQUENCE [LARGE SCALE GENOMIC DNA]</scope>
    <source>
        <strain evidence="1 2">SYSU T00b441</strain>
    </source>
</reference>